<evidence type="ECO:0000259" key="11">
    <source>
        <dbReference type="Pfam" id="PF02355"/>
    </source>
</evidence>
<keyword evidence="8 9" id="KW-0472">Membrane</keyword>
<feature type="domain" description="Protein export membrane protein SecD/SecF C-terminal" evidence="11">
    <location>
        <begin position="331"/>
        <end position="505"/>
    </location>
</feature>
<keyword evidence="7 9" id="KW-0811">Translocation</keyword>
<comment type="function">
    <text evidence="9">Part of the Sec protein translocase complex. Interacts with the SecYEG preprotein conducting channel. SecDF uses the proton motive force (PMF) to complete protein translocation after the ATP-dependent function of SecA.</text>
</comment>
<comment type="similarity">
    <text evidence="9">Belongs to the SecD/SecF family. SecD subfamily.</text>
</comment>
<name>A0ABW0NPX2_9MICO</name>
<dbReference type="RefSeq" id="WP_386739287.1">
    <property type="nucleotide sequence ID" value="NZ_JBHSMG010000001.1"/>
</dbReference>
<feature type="compositionally biased region" description="Low complexity" evidence="10">
    <location>
        <begin position="136"/>
        <end position="159"/>
    </location>
</feature>
<dbReference type="Pfam" id="PF02355">
    <property type="entry name" value="SecD_SecF_C"/>
    <property type="match status" value="1"/>
</dbReference>
<dbReference type="NCBIfam" id="TIGR00916">
    <property type="entry name" value="2A0604s01"/>
    <property type="match status" value="1"/>
</dbReference>
<evidence type="ECO:0000256" key="9">
    <source>
        <dbReference type="HAMAP-Rule" id="MF_01463"/>
    </source>
</evidence>
<evidence type="ECO:0000313" key="14">
    <source>
        <dbReference type="EMBL" id="MFC5501703.1"/>
    </source>
</evidence>
<dbReference type="InterPro" id="IPR055344">
    <property type="entry name" value="SecD_SecF_C_bact"/>
</dbReference>
<dbReference type="EMBL" id="JBHSMG010000001">
    <property type="protein sequence ID" value="MFC5501703.1"/>
    <property type="molecule type" value="Genomic_DNA"/>
</dbReference>
<comment type="caution">
    <text evidence="9">Lacks conserved residue(s) required for the propagation of feature annotation.</text>
</comment>
<reference evidence="15" key="1">
    <citation type="journal article" date="2019" name="Int. J. Syst. Evol. Microbiol.">
        <title>The Global Catalogue of Microorganisms (GCM) 10K type strain sequencing project: providing services to taxonomists for standard genome sequencing and annotation.</title>
        <authorList>
            <consortium name="The Broad Institute Genomics Platform"/>
            <consortium name="The Broad Institute Genome Sequencing Center for Infectious Disease"/>
            <person name="Wu L."/>
            <person name="Ma J."/>
        </authorList>
    </citation>
    <scope>NUCLEOTIDE SEQUENCE [LARGE SCALE GENOMIC DNA]</scope>
    <source>
        <strain evidence="15">CGMCC 4.6997</strain>
    </source>
</reference>
<evidence type="ECO:0000313" key="15">
    <source>
        <dbReference type="Proteomes" id="UP001596039"/>
    </source>
</evidence>
<evidence type="ECO:0000256" key="8">
    <source>
        <dbReference type="ARBA" id="ARBA00023136"/>
    </source>
</evidence>
<evidence type="ECO:0000256" key="1">
    <source>
        <dbReference type="ARBA" id="ARBA00004651"/>
    </source>
</evidence>
<comment type="subcellular location">
    <subcellularLocation>
        <location evidence="1 9">Cell membrane</location>
        <topology evidence="1 9">Multi-pass membrane protein</topology>
    </subcellularLocation>
</comment>
<proteinExistence type="inferred from homology"/>
<dbReference type="Proteomes" id="UP001596039">
    <property type="component" value="Unassembled WGS sequence"/>
</dbReference>
<feature type="compositionally biased region" description="Basic residues" evidence="10">
    <location>
        <begin position="610"/>
        <end position="625"/>
    </location>
</feature>
<keyword evidence="5 9" id="KW-0653">Protein transport</keyword>
<gene>
    <name evidence="9 14" type="primary">secD</name>
    <name evidence="14" type="ORF">ACFPJ4_05530</name>
</gene>
<comment type="subunit">
    <text evidence="9">Forms a complex with SecF. Part of the essential Sec protein translocation apparatus which comprises SecA, SecYEG and auxiliary proteins SecDF. Other proteins may also be involved.</text>
</comment>
<dbReference type="Gene3D" id="3.30.70.3220">
    <property type="match status" value="1"/>
</dbReference>
<evidence type="ECO:0000259" key="13">
    <source>
        <dbReference type="Pfam" id="PF22599"/>
    </source>
</evidence>
<evidence type="ECO:0000256" key="6">
    <source>
        <dbReference type="ARBA" id="ARBA00022989"/>
    </source>
</evidence>
<feature type="transmembrane region" description="Helical" evidence="9">
    <location>
        <begin position="402"/>
        <end position="425"/>
    </location>
</feature>
<keyword evidence="6 9" id="KW-1133">Transmembrane helix</keyword>
<feature type="transmembrane region" description="Helical" evidence="9">
    <location>
        <begin position="374"/>
        <end position="396"/>
    </location>
</feature>
<dbReference type="InterPro" id="IPR048634">
    <property type="entry name" value="SecD_SecF_C"/>
</dbReference>
<dbReference type="Gene3D" id="1.20.1640.10">
    <property type="entry name" value="Multidrug efflux transporter AcrB transmembrane domain"/>
    <property type="match status" value="1"/>
</dbReference>
<evidence type="ECO:0000256" key="7">
    <source>
        <dbReference type="ARBA" id="ARBA00023010"/>
    </source>
</evidence>
<evidence type="ECO:0000256" key="10">
    <source>
        <dbReference type="SAM" id="MobiDB-lite"/>
    </source>
</evidence>
<feature type="region of interest" description="Disordered" evidence="10">
    <location>
        <begin position="136"/>
        <end position="175"/>
    </location>
</feature>
<feature type="domain" description="SecDF P1 head subdomain" evidence="13">
    <location>
        <begin position="213"/>
        <end position="328"/>
    </location>
</feature>
<dbReference type="InterPro" id="IPR054384">
    <property type="entry name" value="SecDF_P1_head"/>
</dbReference>
<dbReference type="InterPro" id="IPR048631">
    <property type="entry name" value="SecD_1st"/>
</dbReference>
<evidence type="ECO:0000256" key="2">
    <source>
        <dbReference type="ARBA" id="ARBA00022448"/>
    </source>
</evidence>
<dbReference type="HAMAP" id="MF_01463_B">
    <property type="entry name" value="SecD_B"/>
    <property type="match status" value="1"/>
</dbReference>
<keyword evidence="3 9" id="KW-1003">Cell membrane</keyword>
<dbReference type="InterPro" id="IPR005791">
    <property type="entry name" value="SecD"/>
</dbReference>
<evidence type="ECO:0000256" key="5">
    <source>
        <dbReference type="ARBA" id="ARBA00022927"/>
    </source>
</evidence>
<comment type="caution">
    <text evidence="14">The sequence shown here is derived from an EMBL/GenBank/DDBJ whole genome shotgun (WGS) entry which is preliminary data.</text>
</comment>
<accession>A0ABW0NPX2</accession>
<dbReference type="InterPro" id="IPR022813">
    <property type="entry name" value="SecD/SecF_arch_bac"/>
</dbReference>
<dbReference type="Pfam" id="PF22599">
    <property type="entry name" value="SecDF_P1_head"/>
    <property type="match status" value="1"/>
</dbReference>
<feature type="region of interest" description="Disordered" evidence="10">
    <location>
        <begin position="581"/>
        <end position="625"/>
    </location>
</feature>
<feature type="compositionally biased region" description="Low complexity" evidence="10">
    <location>
        <begin position="591"/>
        <end position="609"/>
    </location>
</feature>
<keyword evidence="2 9" id="KW-0813">Transport</keyword>
<dbReference type="Pfam" id="PF21760">
    <property type="entry name" value="SecD_1st"/>
    <property type="match status" value="1"/>
</dbReference>
<evidence type="ECO:0000256" key="3">
    <source>
        <dbReference type="ARBA" id="ARBA00022475"/>
    </source>
</evidence>
<dbReference type="NCBIfam" id="TIGR01129">
    <property type="entry name" value="secD"/>
    <property type="match status" value="1"/>
</dbReference>
<evidence type="ECO:0000256" key="4">
    <source>
        <dbReference type="ARBA" id="ARBA00022692"/>
    </source>
</evidence>
<dbReference type="SUPFAM" id="SSF82866">
    <property type="entry name" value="Multidrug efflux transporter AcrB transmembrane domain"/>
    <property type="match status" value="1"/>
</dbReference>
<dbReference type="PANTHER" id="PTHR30081:SF1">
    <property type="entry name" value="PROTEIN TRANSLOCASE SUBUNIT SECD"/>
    <property type="match status" value="1"/>
</dbReference>
<keyword evidence="4 9" id="KW-0812">Transmembrane</keyword>
<sequence length="625" mass="64986">MATRSSPVRKAWRSLAWLLALVVALGALLGAGTLFWGWKMAPQLGLDLQGGTEIILTPQLAAGKSPTPDQLNQAVSIIRQRVDAAGVSEAEISTQGNNNIVVSLPGTPDEATLQRIQASAKLDFRAVICASSESAPSAACTPTAPTATPTPGATAGATPQLSDTPATKPTSGSDEAWVTPKVLNTYSNFKCSSLTTVDTNVVSATKPLVTCDDHNVIYVLGPVEVAGERISDASAGTATTSQGVSTGQWVVNLSFDGTGTTQFGNVSTRLLALSQPRNRFAVVLDGRVITSPTINEAIPNGKAQISGNFTQSSATTLADQLKYGALPIGFKVESRDTIAATLGASQLQNGLIAGGIGLLLVIIYSLFQYRLLGLVTIASLVVAAALTYEVINFMSWQNGYRLSLAGVAGLIVAIGFTADSFIVYFERIRDELRDGRALPGAVEAGWKRALRTIYAAKSVNLLSAIVLFVVAVGNVKGFALTLGITTVIDVLIVILFTHPILQLIAQTRFFSSGHPLSGLDPTALGAIYRGRAEFRISPEARKAGAGREAARRQTIAERKAAELAAAGGTATVVEASAVEAPDARDTLDAGAAASTTSPTTKPATSAARTQPKRSSKSGRAGGKKS</sequence>
<evidence type="ECO:0000259" key="12">
    <source>
        <dbReference type="Pfam" id="PF21760"/>
    </source>
</evidence>
<feature type="transmembrane region" description="Helical" evidence="9">
    <location>
        <begin position="454"/>
        <end position="472"/>
    </location>
</feature>
<organism evidence="14 15">
    <name type="scientific">Lysinimonas soli</name>
    <dbReference type="NCBI Taxonomy" id="1074233"/>
    <lineage>
        <taxon>Bacteria</taxon>
        <taxon>Bacillati</taxon>
        <taxon>Actinomycetota</taxon>
        <taxon>Actinomycetes</taxon>
        <taxon>Micrococcales</taxon>
        <taxon>Microbacteriaceae</taxon>
        <taxon>Lysinimonas</taxon>
    </lineage>
</organism>
<dbReference type="Gene3D" id="3.30.1360.200">
    <property type="match status" value="1"/>
</dbReference>
<dbReference type="PANTHER" id="PTHR30081">
    <property type="entry name" value="PROTEIN-EXPORT MEMBRANE PROTEIN SEC"/>
    <property type="match status" value="1"/>
</dbReference>
<feature type="compositionally biased region" description="Polar residues" evidence="10">
    <location>
        <begin position="160"/>
        <end position="173"/>
    </location>
</feature>
<protein>
    <recommendedName>
        <fullName evidence="9">Protein translocase subunit SecD</fullName>
    </recommendedName>
</protein>
<feature type="domain" description="Protein translocase subunit SecDF P1" evidence="12">
    <location>
        <begin position="71"/>
        <end position="127"/>
    </location>
</feature>
<feature type="transmembrane region" description="Helical" evidence="9">
    <location>
        <begin position="478"/>
        <end position="501"/>
    </location>
</feature>
<feature type="transmembrane region" description="Helical" evidence="9">
    <location>
        <begin position="350"/>
        <end position="367"/>
    </location>
</feature>
<keyword evidence="15" id="KW-1185">Reference proteome</keyword>